<organism evidence="2 3">
    <name type="scientific">Paraburkholderia edwinii</name>
    <dbReference type="NCBI Taxonomy" id="2861782"/>
    <lineage>
        <taxon>Bacteria</taxon>
        <taxon>Pseudomonadati</taxon>
        <taxon>Pseudomonadota</taxon>
        <taxon>Betaproteobacteria</taxon>
        <taxon>Burkholderiales</taxon>
        <taxon>Burkholderiaceae</taxon>
        <taxon>Paraburkholderia</taxon>
    </lineage>
</organism>
<dbReference type="RefSeq" id="WP_219799899.1">
    <property type="nucleotide sequence ID" value="NZ_CP080095.1"/>
</dbReference>
<dbReference type="Gene3D" id="1.10.287.1490">
    <property type="match status" value="1"/>
</dbReference>
<evidence type="ECO:0000256" key="1">
    <source>
        <dbReference type="SAM" id="MobiDB-lite"/>
    </source>
</evidence>
<dbReference type="Proteomes" id="UP000826462">
    <property type="component" value="Chromosome 1"/>
</dbReference>
<keyword evidence="3" id="KW-1185">Reference proteome</keyword>
<feature type="compositionally biased region" description="Polar residues" evidence="1">
    <location>
        <begin position="44"/>
        <end position="59"/>
    </location>
</feature>
<protein>
    <submittedName>
        <fullName evidence="2">Uncharacterized protein</fullName>
    </submittedName>
</protein>
<evidence type="ECO:0000313" key="3">
    <source>
        <dbReference type="Proteomes" id="UP000826462"/>
    </source>
</evidence>
<feature type="compositionally biased region" description="Basic and acidic residues" evidence="1">
    <location>
        <begin position="237"/>
        <end position="255"/>
    </location>
</feature>
<feature type="region of interest" description="Disordered" evidence="1">
    <location>
        <begin position="231"/>
        <end position="257"/>
    </location>
</feature>
<accession>A0ABX8UNM2</accession>
<feature type="region of interest" description="Disordered" evidence="1">
    <location>
        <begin position="22"/>
        <end position="63"/>
    </location>
</feature>
<sequence>MQLQVVHGGYHEVPQALPQVHAPAGADAHPTIPDSRPGSRESVLHQSTSGAAQSNTPNRGRTRDAHFIGMAQPVGVSSWPPGFALPGIPGEYRTTDRLGGKVYDDGARQFIIHDGNAYAVAFDTNGACRVIDPAASQRRSFYVVPTGTSDHWKFGDWANLKGGGFGDPSDRAGIQDRVHGLEDHRRSLESEIQRGAAREQELARQMLDLRSRQSEVARRMTDLQSRMSELRTQLARSDNDGRAEQQHRAEMDQGLRELPQLAEQCRSYLSELSRIEREAQSLGPELREQRRRFEEIERELSQLRQRLGS</sequence>
<reference evidence="2 3" key="1">
    <citation type="submission" date="2021-07" db="EMBL/GenBank/DDBJ databases">
        <title>Paraburkholderia edwinii protects Aspergillus sp. from phenazines by acting as a toxin sponge.</title>
        <authorList>
            <person name="Dahlstrom K.M."/>
            <person name="Newman D.K."/>
        </authorList>
    </citation>
    <scope>NUCLEOTIDE SEQUENCE [LARGE SCALE GENOMIC DNA]</scope>
    <source>
        <strain evidence="2 3">Pe01</strain>
    </source>
</reference>
<gene>
    <name evidence="2" type="ORF">KZJ38_10040</name>
</gene>
<evidence type="ECO:0000313" key="2">
    <source>
        <dbReference type="EMBL" id="QYD70589.1"/>
    </source>
</evidence>
<proteinExistence type="predicted"/>
<name>A0ABX8UNM2_9BURK</name>
<dbReference type="EMBL" id="CP080095">
    <property type="protein sequence ID" value="QYD70589.1"/>
    <property type="molecule type" value="Genomic_DNA"/>
</dbReference>